<dbReference type="InterPro" id="IPR000504">
    <property type="entry name" value="RRM_dom"/>
</dbReference>
<evidence type="ECO:0000259" key="2">
    <source>
        <dbReference type="PROSITE" id="PS50102"/>
    </source>
</evidence>
<dbReference type="InterPro" id="IPR052462">
    <property type="entry name" value="SLIRP/GR-RBP-like"/>
</dbReference>
<dbReference type="EMBL" id="UOFH01000007">
    <property type="protein sequence ID" value="VAW58350.1"/>
    <property type="molecule type" value="Genomic_DNA"/>
</dbReference>
<proteinExistence type="predicted"/>
<dbReference type="PROSITE" id="PS50102">
    <property type="entry name" value="RRM"/>
    <property type="match status" value="1"/>
</dbReference>
<dbReference type="PANTHER" id="PTHR48027">
    <property type="entry name" value="HETEROGENEOUS NUCLEAR RIBONUCLEOPROTEIN 87F-RELATED"/>
    <property type="match status" value="1"/>
</dbReference>
<dbReference type="PROSITE" id="PS51257">
    <property type="entry name" value="PROKAR_LIPOPROTEIN"/>
    <property type="match status" value="1"/>
</dbReference>
<evidence type="ECO:0000256" key="1">
    <source>
        <dbReference type="ARBA" id="ARBA00022884"/>
    </source>
</evidence>
<evidence type="ECO:0000313" key="3">
    <source>
        <dbReference type="EMBL" id="VAW58350.1"/>
    </source>
</evidence>
<dbReference type="InterPro" id="IPR035979">
    <property type="entry name" value="RBD_domain_sf"/>
</dbReference>
<keyword evidence="1" id="KW-0694">RNA-binding</keyword>
<name>A0A3B0X0Y0_9ZZZZ</name>
<dbReference type="GO" id="GO:0003723">
    <property type="term" value="F:RNA binding"/>
    <property type="evidence" value="ECO:0007669"/>
    <property type="project" value="UniProtKB-KW"/>
</dbReference>
<organism evidence="3">
    <name type="scientific">hydrothermal vent metagenome</name>
    <dbReference type="NCBI Taxonomy" id="652676"/>
    <lineage>
        <taxon>unclassified sequences</taxon>
        <taxon>metagenomes</taxon>
        <taxon>ecological metagenomes</taxon>
    </lineage>
</organism>
<dbReference type="SUPFAM" id="SSF54928">
    <property type="entry name" value="RNA-binding domain, RBD"/>
    <property type="match status" value="1"/>
</dbReference>
<dbReference type="InterPro" id="IPR012677">
    <property type="entry name" value="Nucleotide-bd_a/b_plait_sf"/>
</dbReference>
<protein>
    <submittedName>
        <fullName evidence="3">RNA-binding protein</fullName>
    </submittedName>
</protein>
<dbReference type="AlphaFoldDB" id="A0A3B0X0Y0"/>
<gene>
    <name evidence="3" type="ORF">MNBD_GAMMA08-1467</name>
</gene>
<dbReference type="Pfam" id="PF00076">
    <property type="entry name" value="RRM_1"/>
    <property type="match status" value="1"/>
</dbReference>
<sequence>MKLLVRNLDRSTTEQELNDLFQAFGTVQSCNIIIDQDSGLSKGFGFIEMPIAGEAKAALKNLNNKSIGSNKIRVKKAENKNA</sequence>
<dbReference type="SMART" id="SM00360">
    <property type="entry name" value="RRM"/>
    <property type="match status" value="1"/>
</dbReference>
<accession>A0A3B0X0Y0</accession>
<dbReference type="Gene3D" id="3.30.70.330">
    <property type="match status" value="1"/>
</dbReference>
<reference evidence="3" key="1">
    <citation type="submission" date="2018-06" db="EMBL/GenBank/DDBJ databases">
        <authorList>
            <person name="Zhirakovskaya E."/>
        </authorList>
    </citation>
    <scope>NUCLEOTIDE SEQUENCE</scope>
</reference>
<feature type="domain" description="RRM" evidence="2">
    <location>
        <begin position="1"/>
        <end position="79"/>
    </location>
</feature>